<dbReference type="AlphaFoldDB" id="A0AAW0AAM7"/>
<dbReference type="InterPro" id="IPR032675">
    <property type="entry name" value="LRR_dom_sf"/>
</dbReference>
<dbReference type="Proteomes" id="UP001362999">
    <property type="component" value="Unassembled WGS sequence"/>
</dbReference>
<dbReference type="EMBL" id="JAWWNJ010000076">
    <property type="protein sequence ID" value="KAK7006274.1"/>
    <property type="molecule type" value="Genomic_DNA"/>
</dbReference>
<comment type="caution">
    <text evidence="1">The sequence shown here is derived from an EMBL/GenBank/DDBJ whole genome shotgun (WGS) entry which is preliminary data.</text>
</comment>
<evidence type="ECO:0000313" key="2">
    <source>
        <dbReference type="Proteomes" id="UP001362999"/>
    </source>
</evidence>
<protein>
    <recommendedName>
        <fullName evidence="3">F-box domain-containing protein</fullName>
    </recommendedName>
</protein>
<dbReference type="SUPFAM" id="SSF52047">
    <property type="entry name" value="RNI-like"/>
    <property type="match status" value="1"/>
</dbReference>
<proteinExistence type="predicted"/>
<keyword evidence="2" id="KW-1185">Reference proteome</keyword>
<accession>A0AAW0AAM7</accession>
<dbReference type="Gene3D" id="3.80.10.10">
    <property type="entry name" value="Ribonuclease Inhibitor"/>
    <property type="match status" value="1"/>
</dbReference>
<name>A0AAW0AAM7_9AGAR</name>
<sequence length="457" mass="50674">MASDAVTSLQGFGALPTELIQLIFCFAQALTVADFRKQRHGGYRAPTPVSAIQHVCKLWYNIARSIPELWTCITILNCSNQSMEMLGVFAERSEDLPLHVSFSVSLPTLNHTQENLAIQDALDKIFSLAHRLRTLHIVTNNFVAMDGTIHCHSSAPLLKTLCISMSYSEGVAVTPSTTFHLGPTPSIKSVALRGIDLEADFASVVERLEVLDAPYIPNIVSRLAESFWSSHEVTPSLRYLTLVRLPGLAGQLGVAFGAYISSLTSLVLNDIRDFGHLPNLLHCPHLENLSLGGLQYDVLRSFVQSIRNSSIIFPSLRAFTLLNIESGTFKFRDLRYLGTAFPSIDSLIVSNVASGPIMDVLYADGEDQRPLWPKLRSLTFYPVDLTDLCPAISRRSDAGCPLTMLDIAPLRRTDIKSLPWLQEHVPIVKCGPRKRRSQVEKRRDGVHALLFPLNFSL</sequence>
<reference evidence="1 2" key="1">
    <citation type="journal article" date="2024" name="J Genomics">
        <title>Draft genome sequencing and assembly of Favolaschia claudopus CIRM-BRFM 2984 isolated from oak limbs.</title>
        <authorList>
            <person name="Navarro D."/>
            <person name="Drula E."/>
            <person name="Chaduli D."/>
            <person name="Cazenave R."/>
            <person name="Ahrendt S."/>
            <person name="Wang J."/>
            <person name="Lipzen A."/>
            <person name="Daum C."/>
            <person name="Barry K."/>
            <person name="Grigoriev I.V."/>
            <person name="Favel A."/>
            <person name="Rosso M.N."/>
            <person name="Martin F."/>
        </authorList>
    </citation>
    <scope>NUCLEOTIDE SEQUENCE [LARGE SCALE GENOMIC DNA]</scope>
    <source>
        <strain evidence="1 2">CIRM-BRFM 2984</strain>
    </source>
</reference>
<organism evidence="1 2">
    <name type="scientific">Favolaschia claudopus</name>
    <dbReference type="NCBI Taxonomy" id="2862362"/>
    <lineage>
        <taxon>Eukaryota</taxon>
        <taxon>Fungi</taxon>
        <taxon>Dikarya</taxon>
        <taxon>Basidiomycota</taxon>
        <taxon>Agaricomycotina</taxon>
        <taxon>Agaricomycetes</taxon>
        <taxon>Agaricomycetidae</taxon>
        <taxon>Agaricales</taxon>
        <taxon>Marasmiineae</taxon>
        <taxon>Mycenaceae</taxon>
        <taxon>Favolaschia</taxon>
    </lineage>
</organism>
<evidence type="ECO:0000313" key="1">
    <source>
        <dbReference type="EMBL" id="KAK7006274.1"/>
    </source>
</evidence>
<evidence type="ECO:0008006" key="3">
    <source>
        <dbReference type="Google" id="ProtNLM"/>
    </source>
</evidence>
<gene>
    <name evidence="1" type="ORF">R3P38DRAFT_3037670</name>
</gene>